<dbReference type="EMBL" id="MCFA01000040">
    <property type="protein sequence ID" value="ORY13641.1"/>
    <property type="molecule type" value="Genomic_DNA"/>
</dbReference>
<feature type="compositionally biased region" description="Low complexity" evidence="1">
    <location>
        <begin position="147"/>
        <end position="157"/>
    </location>
</feature>
<evidence type="ECO:0000313" key="3">
    <source>
        <dbReference type="Proteomes" id="UP000193144"/>
    </source>
</evidence>
<dbReference type="AlphaFoldDB" id="A0A1Y1ZTT3"/>
<feature type="region of interest" description="Disordered" evidence="1">
    <location>
        <begin position="1"/>
        <end position="194"/>
    </location>
</feature>
<comment type="caution">
    <text evidence="2">The sequence shown here is derived from an EMBL/GenBank/DDBJ whole genome shotgun (WGS) entry which is preliminary data.</text>
</comment>
<gene>
    <name evidence="2" type="ORF">BCR34DRAFT_561870</name>
</gene>
<sequence length="362" mass="39806">MPPSFKFSSQASSSSPLPVARPYTPPYMESPPPTPSSLEYHTDLSPWLYDSDDDNTKTWAHSAENAKTTVSKPRPNGNAHSHPSPQSDMASSPPSSPLPYMSSSEPSSPLPHLSALPPRSKQDRADTDTSRGQPMPQTPTRTLNAFQPQYPYTPQTPSNHVSANTPLRSFSPMPWSQHQPDNDTASNPPPSPVQSALLSCLTNLSDLIQDTQPSGSEMEYLINQFERISSYLTRDRDQTSTELGLGIDMTLKGEDKDEDEGDEMAYFGTVDAYVKGVKAHAADLRDRLDEVRELNRIQWDVICELRAGQKKTGLAIESAPEAALESEGEEGEEEKSGWRTLWGIPGALGGALDMFGEEIMEW</sequence>
<keyword evidence="3" id="KW-1185">Reference proteome</keyword>
<feature type="compositionally biased region" description="Low complexity" evidence="1">
    <location>
        <begin position="83"/>
        <end position="119"/>
    </location>
</feature>
<protein>
    <submittedName>
        <fullName evidence="2">Uncharacterized protein</fullName>
    </submittedName>
</protein>
<accession>A0A1Y1ZTT3</accession>
<feature type="compositionally biased region" description="Basic and acidic residues" evidence="1">
    <location>
        <begin position="120"/>
        <end position="129"/>
    </location>
</feature>
<proteinExistence type="predicted"/>
<feature type="compositionally biased region" description="Polar residues" evidence="1">
    <location>
        <begin position="158"/>
        <end position="186"/>
    </location>
</feature>
<feature type="compositionally biased region" description="Pro residues" evidence="1">
    <location>
        <begin position="23"/>
        <end position="35"/>
    </location>
</feature>
<evidence type="ECO:0000256" key="1">
    <source>
        <dbReference type="SAM" id="MobiDB-lite"/>
    </source>
</evidence>
<feature type="compositionally biased region" description="Low complexity" evidence="1">
    <location>
        <begin position="1"/>
        <end position="18"/>
    </location>
</feature>
<evidence type="ECO:0000313" key="2">
    <source>
        <dbReference type="EMBL" id="ORY13641.1"/>
    </source>
</evidence>
<dbReference type="Proteomes" id="UP000193144">
    <property type="component" value="Unassembled WGS sequence"/>
</dbReference>
<name>A0A1Y1ZTT3_9PLEO</name>
<organism evidence="2 3">
    <name type="scientific">Clohesyomyces aquaticus</name>
    <dbReference type="NCBI Taxonomy" id="1231657"/>
    <lineage>
        <taxon>Eukaryota</taxon>
        <taxon>Fungi</taxon>
        <taxon>Dikarya</taxon>
        <taxon>Ascomycota</taxon>
        <taxon>Pezizomycotina</taxon>
        <taxon>Dothideomycetes</taxon>
        <taxon>Pleosporomycetidae</taxon>
        <taxon>Pleosporales</taxon>
        <taxon>Lindgomycetaceae</taxon>
        <taxon>Clohesyomyces</taxon>
    </lineage>
</organism>
<reference evidence="2 3" key="1">
    <citation type="submission" date="2016-07" db="EMBL/GenBank/DDBJ databases">
        <title>Pervasive Adenine N6-methylation of Active Genes in Fungi.</title>
        <authorList>
            <consortium name="DOE Joint Genome Institute"/>
            <person name="Mondo S.J."/>
            <person name="Dannebaum R.O."/>
            <person name="Kuo R.C."/>
            <person name="Labutti K."/>
            <person name="Haridas S."/>
            <person name="Kuo A."/>
            <person name="Salamov A."/>
            <person name="Ahrendt S.R."/>
            <person name="Lipzen A."/>
            <person name="Sullivan W."/>
            <person name="Andreopoulos W.B."/>
            <person name="Clum A."/>
            <person name="Lindquist E."/>
            <person name="Daum C."/>
            <person name="Ramamoorthy G.K."/>
            <person name="Gryganskyi A."/>
            <person name="Culley D."/>
            <person name="Magnuson J.K."/>
            <person name="James T.Y."/>
            <person name="O'Malley M.A."/>
            <person name="Stajich J.E."/>
            <person name="Spatafora J.W."/>
            <person name="Visel A."/>
            <person name="Grigoriev I.V."/>
        </authorList>
    </citation>
    <scope>NUCLEOTIDE SEQUENCE [LARGE SCALE GENOMIC DNA]</scope>
    <source>
        <strain evidence="2 3">CBS 115471</strain>
    </source>
</reference>
<dbReference type="OrthoDB" id="3799016at2759"/>